<sequence>MQFFGLILFRVLGISSILSSTISDLSLEYCVALFNFPQCETAQAGICSLTYYALVHHIANTVNGALESGVRTNEYIKGDLCHCHRPFYREGCGRPSQGPERCNRV</sequence>
<keyword evidence="1" id="KW-0732">Signal</keyword>
<accession>A0A2V1D6K3</accession>
<dbReference type="AlphaFoldDB" id="A0A2V1D6K3"/>
<feature type="chain" id="PRO_5015853008" description="Secreted protein" evidence="1">
    <location>
        <begin position="20"/>
        <end position="105"/>
    </location>
</feature>
<name>A0A2V1D6K3_9PLEO</name>
<evidence type="ECO:0000313" key="3">
    <source>
        <dbReference type="Proteomes" id="UP000244855"/>
    </source>
</evidence>
<gene>
    <name evidence="2" type="ORF">DM02DRAFT_215957</name>
</gene>
<dbReference type="OrthoDB" id="10492345at2759"/>
<keyword evidence="3" id="KW-1185">Reference proteome</keyword>
<dbReference type="EMBL" id="KZ805574">
    <property type="protein sequence ID" value="PVH93675.1"/>
    <property type="molecule type" value="Genomic_DNA"/>
</dbReference>
<protein>
    <recommendedName>
        <fullName evidence="4">Secreted protein</fullName>
    </recommendedName>
</protein>
<feature type="signal peptide" evidence="1">
    <location>
        <begin position="1"/>
        <end position="19"/>
    </location>
</feature>
<evidence type="ECO:0000256" key="1">
    <source>
        <dbReference type="SAM" id="SignalP"/>
    </source>
</evidence>
<organism evidence="2 3">
    <name type="scientific">Periconia macrospinosa</name>
    <dbReference type="NCBI Taxonomy" id="97972"/>
    <lineage>
        <taxon>Eukaryota</taxon>
        <taxon>Fungi</taxon>
        <taxon>Dikarya</taxon>
        <taxon>Ascomycota</taxon>
        <taxon>Pezizomycotina</taxon>
        <taxon>Dothideomycetes</taxon>
        <taxon>Pleosporomycetidae</taxon>
        <taxon>Pleosporales</taxon>
        <taxon>Massarineae</taxon>
        <taxon>Periconiaceae</taxon>
        <taxon>Periconia</taxon>
    </lineage>
</organism>
<reference evidence="2 3" key="1">
    <citation type="journal article" date="2018" name="Sci. Rep.">
        <title>Comparative genomics provides insights into the lifestyle and reveals functional heterogeneity of dark septate endophytic fungi.</title>
        <authorList>
            <person name="Knapp D.G."/>
            <person name="Nemeth J.B."/>
            <person name="Barry K."/>
            <person name="Hainaut M."/>
            <person name="Henrissat B."/>
            <person name="Johnson J."/>
            <person name="Kuo A."/>
            <person name="Lim J.H.P."/>
            <person name="Lipzen A."/>
            <person name="Nolan M."/>
            <person name="Ohm R.A."/>
            <person name="Tamas L."/>
            <person name="Grigoriev I.V."/>
            <person name="Spatafora J.W."/>
            <person name="Nagy L.G."/>
            <person name="Kovacs G.M."/>
        </authorList>
    </citation>
    <scope>NUCLEOTIDE SEQUENCE [LARGE SCALE GENOMIC DNA]</scope>
    <source>
        <strain evidence="2 3">DSE2036</strain>
    </source>
</reference>
<proteinExistence type="predicted"/>
<dbReference type="Proteomes" id="UP000244855">
    <property type="component" value="Unassembled WGS sequence"/>
</dbReference>
<evidence type="ECO:0008006" key="4">
    <source>
        <dbReference type="Google" id="ProtNLM"/>
    </source>
</evidence>
<evidence type="ECO:0000313" key="2">
    <source>
        <dbReference type="EMBL" id="PVH93675.1"/>
    </source>
</evidence>